<name>A0A0U5FSS5_ASPCI</name>
<evidence type="ECO:0000259" key="1">
    <source>
        <dbReference type="SMART" id="SM00829"/>
    </source>
</evidence>
<feature type="domain" description="Enoyl reductase (ER)" evidence="1">
    <location>
        <begin position="10"/>
        <end position="351"/>
    </location>
</feature>
<dbReference type="EMBL" id="CDMC01000001">
    <property type="protein sequence ID" value="CEL01032.1"/>
    <property type="molecule type" value="Genomic_DNA"/>
</dbReference>
<dbReference type="GO" id="GO:0005739">
    <property type="term" value="C:mitochondrion"/>
    <property type="evidence" value="ECO:0007669"/>
    <property type="project" value="TreeGrafter"/>
</dbReference>
<dbReference type="Pfam" id="PF13602">
    <property type="entry name" value="ADH_zinc_N_2"/>
    <property type="match status" value="1"/>
</dbReference>
<dbReference type="SUPFAM" id="SSF50129">
    <property type="entry name" value="GroES-like"/>
    <property type="match status" value="1"/>
</dbReference>
<reference evidence="3" key="1">
    <citation type="journal article" date="2016" name="Genome Announc.">
        <title>Draft genome sequences of fungus Aspergillus calidoustus.</title>
        <authorList>
            <person name="Horn F."/>
            <person name="Linde J."/>
            <person name="Mattern D.J."/>
            <person name="Walther G."/>
            <person name="Guthke R."/>
            <person name="Scherlach K."/>
            <person name="Martin K."/>
            <person name="Brakhage A.A."/>
            <person name="Petzke L."/>
            <person name="Valiante V."/>
        </authorList>
    </citation>
    <scope>NUCLEOTIDE SEQUENCE [LARGE SCALE GENOMIC DNA]</scope>
    <source>
        <strain evidence="3">SF006504</strain>
    </source>
</reference>
<evidence type="ECO:0000313" key="2">
    <source>
        <dbReference type="EMBL" id="CEL01032.1"/>
    </source>
</evidence>
<dbReference type="GO" id="GO:0016491">
    <property type="term" value="F:oxidoreductase activity"/>
    <property type="evidence" value="ECO:0007669"/>
    <property type="project" value="InterPro"/>
</dbReference>
<sequence>MLSIGINSHGKPSEYQLLDFPQPEITEPTDVLIKVHAASVNPVDLKKADGIFKIALKDSFPYKIGYDAAGIVTEIGTGVARFRVGDAVYVRLPESHRGAWSEYAVCPERFIALKPPSLSFEEAASMPLAATTAYQALKKYGGDLAGKTVFVPAGLGGTGLFACQLAKHVFHAGKVITTVSTSKVPKVAELLGEGTVDEIIDYKTTAPKLVIPRGTIDFLFDTTGSAMEYLCLMRPRTGCIISISTAPSGTQLQDSAAMRLPHRPVLPIIPRVVLNVADSVRRMRAWRYGVSYEYMFLEPSGEDLDSLRGFVEGGKVRTVVGEAVDMQDIEGVRRACQVVYENWGGLGKAVIRVATAESQECIDCGAFDDPGKDGGIATGCVGSQTGLRRQPNWCTLRELCEYIGAPTNQHNTKPDPGKMSWPSWSAAAADDIWSKGERTVAEAMALVVEGVDEKNRKGKEGVYYNGYRDASKVLPGFSATASEYYRAARELGDAQVAARMAIEAQLGGNGLNPDQKRLFKNWNMEGERAVKLVVGLRRKDLNEFVIKQMRRPLYFGRRIARMPMAEYEEFVKMQGAMQPDRGGTIVTYELEYPAGREQLIKDYHAAMRKISRTQDNRAHRKAVKNWELSNNQIMGCK</sequence>
<dbReference type="Pfam" id="PF08240">
    <property type="entry name" value="ADH_N"/>
    <property type="match status" value="1"/>
</dbReference>
<keyword evidence="3" id="KW-1185">Reference proteome</keyword>
<dbReference type="InterPro" id="IPR011032">
    <property type="entry name" value="GroES-like_sf"/>
</dbReference>
<dbReference type="InterPro" id="IPR020843">
    <property type="entry name" value="ER"/>
</dbReference>
<dbReference type="SMART" id="SM00829">
    <property type="entry name" value="PKS_ER"/>
    <property type="match status" value="1"/>
</dbReference>
<dbReference type="PANTHER" id="PTHR11695">
    <property type="entry name" value="ALCOHOL DEHYDROGENASE RELATED"/>
    <property type="match status" value="1"/>
</dbReference>
<dbReference type="SUPFAM" id="SSF51735">
    <property type="entry name" value="NAD(P)-binding Rossmann-fold domains"/>
    <property type="match status" value="1"/>
</dbReference>
<accession>A0A0U5FSS5</accession>
<dbReference type="InterPro" id="IPR013154">
    <property type="entry name" value="ADH-like_N"/>
</dbReference>
<organism evidence="2 3">
    <name type="scientific">Aspergillus calidoustus</name>
    <dbReference type="NCBI Taxonomy" id="454130"/>
    <lineage>
        <taxon>Eukaryota</taxon>
        <taxon>Fungi</taxon>
        <taxon>Dikarya</taxon>
        <taxon>Ascomycota</taxon>
        <taxon>Pezizomycotina</taxon>
        <taxon>Eurotiomycetes</taxon>
        <taxon>Eurotiomycetidae</taxon>
        <taxon>Eurotiales</taxon>
        <taxon>Aspergillaceae</taxon>
        <taxon>Aspergillus</taxon>
        <taxon>Aspergillus subgen. Nidulantes</taxon>
    </lineage>
</organism>
<dbReference type="AlphaFoldDB" id="A0A0U5FSS5"/>
<dbReference type="OrthoDB" id="191139at2759"/>
<evidence type="ECO:0000313" key="3">
    <source>
        <dbReference type="Proteomes" id="UP000054771"/>
    </source>
</evidence>
<dbReference type="Proteomes" id="UP000054771">
    <property type="component" value="Unassembled WGS sequence"/>
</dbReference>
<dbReference type="Gene3D" id="3.40.50.720">
    <property type="entry name" value="NAD(P)-binding Rossmann-like Domain"/>
    <property type="match status" value="1"/>
</dbReference>
<dbReference type="CDD" id="cd05289">
    <property type="entry name" value="MDR_like_2"/>
    <property type="match status" value="1"/>
</dbReference>
<dbReference type="STRING" id="454130.A0A0U5FSS5"/>
<proteinExistence type="predicted"/>
<dbReference type="PANTHER" id="PTHR11695:SF294">
    <property type="entry name" value="RETICULON-4-INTERACTING PROTEIN 1, MITOCHONDRIAL"/>
    <property type="match status" value="1"/>
</dbReference>
<dbReference type="InterPro" id="IPR036291">
    <property type="entry name" value="NAD(P)-bd_dom_sf"/>
</dbReference>
<protein>
    <submittedName>
        <fullName evidence="2">Putative Alcohol dehydrogenase</fullName>
    </submittedName>
</protein>
<gene>
    <name evidence="2" type="ORF">ASPCAL00624</name>
</gene>
<dbReference type="InterPro" id="IPR050700">
    <property type="entry name" value="YIM1/Zinc_Alcohol_DH_Fams"/>
</dbReference>
<dbReference type="Gene3D" id="3.90.180.10">
    <property type="entry name" value="Medium-chain alcohol dehydrogenases, catalytic domain"/>
    <property type="match status" value="1"/>
</dbReference>